<reference evidence="2 3" key="1">
    <citation type="journal article" date="2018" name="Arch. Microbiol.">
        <title>New insights into the metabolic potential of the phototrophic purple bacterium Rhodopila globiformis DSM 161(T) from its draft genome sequence and evidence for a vanadium-dependent nitrogenase.</title>
        <authorList>
            <person name="Imhoff J.F."/>
            <person name="Rahn T."/>
            <person name="Kunzel S."/>
            <person name="Neulinger S.C."/>
        </authorList>
    </citation>
    <scope>NUCLEOTIDE SEQUENCE [LARGE SCALE GENOMIC DNA]</scope>
    <source>
        <strain evidence="2 3">DSM 16996</strain>
    </source>
</reference>
<name>A0A2S6MZM9_9HYPH</name>
<feature type="compositionally biased region" description="Polar residues" evidence="1">
    <location>
        <begin position="629"/>
        <end position="640"/>
    </location>
</feature>
<evidence type="ECO:0000256" key="1">
    <source>
        <dbReference type="SAM" id="MobiDB-lite"/>
    </source>
</evidence>
<gene>
    <name evidence="2" type="ORF">CCR94_19220</name>
</gene>
<dbReference type="Proteomes" id="UP000239089">
    <property type="component" value="Unassembled WGS sequence"/>
</dbReference>
<feature type="region of interest" description="Disordered" evidence="1">
    <location>
        <begin position="30"/>
        <end position="53"/>
    </location>
</feature>
<proteinExistence type="predicted"/>
<protein>
    <submittedName>
        <fullName evidence="2">Uncharacterized protein</fullName>
    </submittedName>
</protein>
<feature type="region of interest" description="Disordered" evidence="1">
    <location>
        <begin position="623"/>
        <end position="644"/>
    </location>
</feature>
<feature type="compositionally biased region" description="Basic and acidic residues" evidence="1">
    <location>
        <begin position="30"/>
        <end position="49"/>
    </location>
</feature>
<evidence type="ECO:0000313" key="3">
    <source>
        <dbReference type="Proteomes" id="UP000239089"/>
    </source>
</evidence>
<sequence length="670" mass="71971">MFYPWWLVPAPHEPKHGGAAARILDETKAAEQPDAKGDEALNGIAEDKGTPISSRATRADARLAAMDGKLDMIVAKLAQLEAGDAAMDSGKPARTLDKIGKRLDQLMAGFEQFQANLARPDDAALAATLENLRCDLRAMDEKWTGLTGARKDIAAAPRFEAEKANFERILTGFRLVLRDLGQQAMQSRNAEGPPAALPAHPLLAPVEALQAGLDRIDLSPLQQALETIAARLDALQAGQTPSGETIRPNIRLEAEKVGFERILTGFRLVLRDLGQQAARADSKNEASSLLASLEFLQARLEPFDAPRLQGAMDEMRERLGALEAGLAARPQPPAHANALFEAEKVGLERLLTGFRLVLRDLSDRVQALEVAPPIVRSAEPAPVVAVQTPAASGPDSTDLPHFDPRKLDFIHLRTAMGLVLRQTGQSTEALDRVVARLAQAEAKLSASGGLGQGAPALIERLDELEARLLATMQPPVQPEAADMAMPTMNAMDIARDDNALEPARVSLRRLLTGYRFILTGLQREAADLRAAVDDVRADRAAWAVERDEARLSASGQAGAEGFLVGMAGLMKHLGTEIDRLQVVSAPTPQVGGSPDIGQSSAEDVEDELEEAIRRLNVLGSRMARAVESASPSPADTQQGGQDRLAHELRDQTAEFLAIGSALMAEIRKRA</sequence>
<comment type="caution">
    <text evidence="2">The sequence shown here is derived from an EMBL/GenBank/DDBJ whole genome shotgun (WGS) entry which is preliminary data.</text>
</comment>
<dbReference type="AlphaFoldDB" id="A0A2S6MZM9"/>
<keyword evidence="3" id="KW-1185">Reference proteome</keyword>
<dbReference type="EMBL" id="NHSJ01000120">
    <property type="protein sequence ID" value="PPQ27798.1"/>
    <property type="molecule type" value="Genomic_DNA"/>
</dbReference>
<organism evidence="2 3">
    <name type="scientific">Rhodoblastus sphagnicola</name>
    <dbReference type="NCBI Taxonomy" id="333368"/>
    <lineage>
        <taxon>Bacteria</taxon>
        <taxon>Pseudomonadati</taxon>
        <taxon>Pseudomonadota</taxon>
        <taxon>Alphaproteobacteria</taxon>
        <taxon>Hyphomicrobiales</taxon>
        <taxon>Rhodoblastaceae</taxon>
        <taxon>Rhodoblastus</taxon>
    </lineage>
</organism>
<evidence type="ECO:0000313" key="2">
    <source>
        <dbReference type="EMBL" id="PPQ27798.1"/>
    </source>
</evidence>
<accession>A0A2S6MZM9</accession>